<evidence type="ECO:0000313" key="2">
    <source>
        <dbReference type="EMBL" id="KXG21773.1"/>
    </source>
</evidence>
<sequence length="83" mass="9736">MPHGSWRGGHDTAAPLRPCHGDRPRRGMLGCWQQLGRSTVWPSLGVAMWGSRRRWNQLRRDKGAGMRQRRQCWSKLHRSFKDE</sequence>
<dbReference type="EMBL" id="CM000761">
    <property type="protein sequence ID" value="KXG35029.1"/>
    <property type="molecule type" value="Genomic_DNA"/>
</dbReference>
<dbReference type="EMBL" id="CM000768">
    <property type="protein sequence ID" value="KXG21773.1"/>
    <property type="molecule type" value="Genomic_DNA"/>
</dbReference>
<dbReference type="Gramene" id="KXG35028">
    <property type="protein sequence ID" value="KXG35028"/>
    <property type="gene ID" value="SORBI_3002G123800"/>
</dbReference>
<feature type="region of interest" description="Disordered" evidence="1">
    <location>
        <begin position="1"/>
        <end position="23"/>
    </location>
</feature>
<dbReference type="Gramene" id="KXG35029">
    <property type="protein sequence ID" value="KXG35029"/>
    <property type="gene ID" value="SORBI_3002G123800"/>
</dbReference>
<dbReference type="Proteomes" id="UP000000768">
    <property type="component" value="Chromosome 2"/>
</dbReference>
<accession>A0A1B6QAS5</accession>
<evidence type="ECO:0000313" key="4">
    <source>
        <dbReference type="Proteomes" id="UP000000768"/>
    </source>
</evidence>
<keyword evidence="4" id="KW-1185">Reference proteome</keyword>
<dbReference type="Proteomes" id="UP000000768">
    <property type="component" value="Chromosome 9"/>
</dbReference>
<name>A0A1B6QAS5_SORBI</name>
<dbReference type="Gramene" id="KXG21773">
    <property type="protein sequence ID" value="KXG21773"/>
    <property type="gene ID" value="SORBI_3009G106000"/>
</dbReference>
<dbReference type="InParanoid" id="A0A1B6QAS5"/>
<evidence type="ECO:0000313" key="3">
    <source>
        <dbReference type="EMBL" id="KXG35029.1"/>
    </source>
</evidence>
<gene>
    <name evidence="3" type="ORF">SORBI_3002G123800</name>
    <name evidence="2" type="ORF">SORBI_3009G106000</name>
</gene>
<proteinExistence type="predicted"/>
<dbReference type="EMBL" id="CM000761">
    <property type="protein sequence ID" value="KXG35028.1"/>
    <property type="molecule type" value="Genomic_DNA"/>
</dbReference>
<dbReference type="AlphaFoldDB" id="A0A1B6QAS5"/>
<reference evidence="3 4" key="1">
    <citation type="journal article" date="2009" name="Nature">
        <title>The Sorghum bicolor genome and the diversification of grasses.</title>
        <authorList>
            <person name="Paterson A.H."/>
            <person name="Bowers J.E."/>
            <person name="Bruggmann R."/>
            <person name="Dubchak I."/>
            <person name="Grimwood J."/>
            <person name="Gundlach H."/>
            <person name="Haberer G."/>
            <person name="Hellsten U."/>
            <person name="Mitros T."/>
            <person name="Poliakov A."/>
            <person name="Schmutz J."/>
            <person name="Spannagl M."/>
            <person name="Tang H."/>
            <person name="Wang X."/>
            <person name="Wicker T."/>
            <person name="Bharti A.K."/>
            <person name="Chapman J."/>
            <person name="Feltus F.A."/>
            <person name="Gowik U."/>
            <person name="Grigoriev I.V."/>
            <person name="Lyons E."/>
            <person name="Maher C.A."/>
            <person name="Martis M."/>
            <person name="Narechania A."/>
            <person name="Otillar R.P."/>
            <person name="Penning B.W."/>
            <person name="Salamov A.A."/>
            <person name="Wang Y."/>
            <person name="Zhang L."/>
            <person name="Carpita N.C."/>
            <person name="Freeling M."/>
            <person name="Gingle A.R."/>
            <person name="Hash C.T."/>
            <person name="Keller B."/>
            <person name="Klein P."/>
            <person name="Kresovich S."/>
            <person name="McCann M.C."/>
            <person name="Ming R."/>
            <person name="Peterson D.G."/>
            <person name="Mehboob-ur-Rahman"/>
            <person name="Ware D."/>
            <person name="Westhoff P."/>
            <person name="Mayer K.F."/>
            <person name="Messing J."/>
            <person name="Rokhsar D.S."/>
        </authorList>
    </citation>
    <scope>NUCLEOTIDE SEQUENCE [LARGE SCALE GENOMIC DNA]</scope>
    <source>
        <strain evidence="4">cv. BTx623</strain>
    </source>
</reference>
<reference evidence="3" key="2">
    <citation type="submission" date="2017-02" db="EMBL/GenBank/DDBJ databases">
        <title>WGS assembly of Sorghum bicolor.</title>
        <authorList>
            <person name="Paterson A."/>
            <person name="Mullet J."/>
            <person name="Bowers J."/>
            <person name="Bruggmann R."/>
            <person name="Dubchak I."/>
            <person name="Grimwood J."/>
            <person name="Gundlach H."/>
            <person name="Haberer G."/>
            <person name="Hellsten U."/>
            <person name="Mitros T."/>
            <person name="Poliakov A."/>
            <person name="Schmutz J."/>
            <person name="Spannagl M."/>
            <person name="Tang H."/>
            <person name="Wang X."/>
            <person name="Wicker T."/>
            <person name="Bharti A."/>
            <person name="Chapman J."/>
            <person name="Feltus F."/>
            <person name="Gowik U."/>
            <person name="Grigoriev I."/>
            <person name="Lyons E."/>
            <person name="Maher C."/>
            <person name="Martis M."/>
            <person name="Narechania A."/>
            <person name="Otillar R."/>
            <person name="Penning B."/>
            <person name="Salamov A."/>
            <person name="Wang Y."/>
            <person name="Zhang L."/>
            <person name="Carpita N."/>
            <person name="Freeling M."/>
            <person name="Gingle A."/>
            <person name="Hash C."/>
            <person name="Keller B."/>
            <person name="Klein P."/>
            <person name="Kresovich S."/>
            <person name="Mccann M."/>
            <person name="Ming R."/>
            <person name="Peterson D."/>
            <person name="Rahman M."/>
            <person name="Ware D."/>
            <person name="Westhoff P."/>
            <person name="Mayer K."/>
            <person name="Messing J."/>
            <person name="Sims D."/>
            <person name="Jenkins J."/>
            <person name="Shu S."/>
            <person name="Rokhsar D."/>
        </authorList>
    </citation>
    <scope>NUCLEOTIDE SEQUENCE</scope>
</reference>
<evidence type="ECO:0000256" key="1">
    <source>
        <dbReference type="SAM" id="MobiDB-lite"/>
    </source>
</evidence>
<reference evidence="4" key="3">
    <citation type="journal article" date="2018" name="Plant J.">
        <title>The Sorghum bicolor reference genome: improved assembly, gene annotations, a transcriptome atlas, and signatures of genome organization.</title>
        <authorList>
            <person name="McCormick R.F."/>
            <person name="Truong S.K."/>
            <person name="Sreedasyam A."/>
            <person name="Jenkins J."/>
            <person name="Shu S."/>
            <person name="Sims D."/>
            <person name="Kennedy M."/>
            <person name="Amirebrahimi M."/>
            <person name="Weers B.D."/>
            <person name="McKinley B."/>
            <person name="Mattison A."/>
            <person name="Morishige D.T."/>
            <person name="Grimwood J."/>
            <person name="Schmutz J."/>
            <person name="Mullet J.E."/>
        </authorList>
    </citation>
    <scope>NUCLEOTIDE SEQUENCE [LARGE SCALE GENOMIC DNA]</scope>
    <source>
        <strain evidence="4">cv. BTx623</strain>
    </source>
</reference>
<organism evidence="3 4">
    <name type="scientific">Sorghum bicolor</name>
    <name type="common">Sorghum</name>
    <name type="synonym">Sorghum vulgare</name>
    <dbReference type="NCBI Taxonomy" id="4558"/>
    <lineage>
        <taxon>Eukaryota</taxon>
        <taxon>Viridiplantae</taxon>
        <taxon>Streptophyta</taxon>
        <taxon>Embryophyta</taxon>
        <taxon>Tracheophyta</taxon>
        <taxon>Spermatophyta</taxon>
        <taxon>Magnoliopsida</taxon>
        <taxon>Liliopsida</taxon>
        <taxon>Poales</taxon>
        <taxon>Poaceae</taxon>
        <taxon>PACMAD clade</taxon>
        <taxon>Panicoideae</taxon>
        <taxon>Andropogonodae</taxon>
        <taxon>Andropogoneae</taxon>
        <taxon>Sorghinae</taxon>
        <taxon>Sorghum</taxon>
    </lineage>
</organism>
<protein>
    <submittedName>
        <fullName evidence="3">Uncharacterized protein</fullName>
    </submittedName>
</protein>